<evidence type="ECO:0000313" key="1">
    <source>
        <dbReference type="EMBL" id="AIS52632.1"/>
    </source>
</evidence>
<dbReference type="InterPro" id="IPR014055">
    <property type="entry name" value="CRISPR-assoc_prot_Csx11"/>
</dbReference>
<dbReference type="HOGENOM" id="CLU_007515_0_0_9"/>
<protein>
    <submittedName>
        <fullName evidence="1">CRISPR-associated protein, Csx11/Cas10 family</fullName>
    </submittedName>
</protein>
<reference evidence="2" key="1">
    <citation type="journal article" date="2015" name="Genome Announc.">
        <title>Whole-Genome Sequences of 80 Environmental and Clinical Isolates of Burkholderia pseudomallei.</title>
        <authorList>
            <person name="Johnson S.L."/>
            <person name="Baker A.L."/>
            <person name="Chain P.S."/>
            <person name="Currie B.J."/>
            <person name="Daligault H.E."/>
            <person name="Davenport K.W."/>
            <person name="Davis C.B."/>
            <person name="Inglis T.J."/>
            <person name="Kaestli M."/>
            <person name="Koren S."/>
            <person name="Mayo M."/>
            <person name="Merritt A.J."/>
            <person name="Price E.P."/>
            <person name="Sarovich D.S."/>
            <person name="Warner J."/>
            <person name="Rosovitz M.J."/>
        </authorList>
    </citation>
    <scope>NUCLEOTIDE SEQUENCE [LARGE SCALE GENOMIC DNA]</scope>
    <source>
        <strain evidence="2">DSM 2030</strain>
    </source>
</reference>
<dbReference type="STRING" id="2325.TKV_c14630"/>
<name>A0A097AS52_THEKI</name>
<sequence>MGELNLENLKEYKDEILKAEIGALLFNLGKTHVGFSFWSPYFPNSDYKWASYKEYVDKYLDPELEGVNKQLKDFINGVQVKLSFESLKLKEIMQGKESSLEVVKKVFIRGCENINSGIDKGSPKEQIKSKLWLSNAFGSFKKKVELHDFDDQRICFYNKLNNFLSRDNYYTNPDWQKIREFIFTEIKNWYSRLLSDSRFPVNDVTLWDQAYMTATMFKAVLAELTILKDSDKKLNDYKNNPNNIRWRILGIQYDKLGLAEKGYKPAQIQWYRETARKIDEEIKKLLEYEYPIGNEVYRDETGIYFLVGEDLGVDLQGNILAELHKDLGEIKNKILEIFKEKSLEEFYPAIFLTKASRGLMNLSYLLEKARENFLKADWSKKETDIYIEKSESERAIGICQVCGQRLVFKSDRRDEDKNICNICYEKKTKGRIDKWLSNRNDETIWMDELKDKNDKVALITMKFELHDWLNGDMLNSLIVRNETFKRSILWVKNFILLLLSNLDVSEYFDVKEIERNIAELNVLLKSPLTPPGEKSKLGKKKRTFETLKRNIEKIKKLIENLRKSKWCEEPLNKPLNKDTLDYQNTIEELADMIKNEYQKIKSEFKVALLENFSFFPKYLAAEAYIGCKINNESFDDFIKQIFFGSIMGTHWEEWIKKSSLNSKIDFDGRKINWSQLNKDDIEFLSTLILQFLLRKNPSPARLRRIWESTQEFFEDIKENICAYAGIPENRRKRFYWENIKVKNSNENIPDGEYQDGDVLFWADKGKVYLISYIKDLKAGKEFNLKESTGNGNVIASVKYKDNTDFEYYTPYISIIDPTPISWQFIIPAEYVPNLIDNVMKKYNESFKFVYGKLPLHIGVVVQDYKKPLYIGIKALRKIRRDVEGIEKLSIEEKPSKVREILKCQKIEESLNNTHKYYSLYWGNHSKGYKFYIKPEDGSIHWILNIDEIGEDEKINIIPNTFDFEFLDTNTRRNDIYYDGDNKWKRKIKIKSSRPYDLDNWGKFKKFKDLFGKENKNRVARSTKLQKLISVIYDNWEAIASAESKINSDVEGVKAFLASSFINILDLKKDIGLADGIKDLFDIDKSKENDKLHAVLKEKMTLDNVQLFLDMFEFWHTALKEV</sequence>
<keyword evidence="2" id="KW-1185">Reference proteome</keyword>
<dbReference type="RefSeq" id="WP_049685364.1">
    <property type="nucleotide sequence ID" value="NZ_CP009170.1"/>
</dbReference>
<dbReference type="eggNOG" id="COG1353">
    <property type="taxonomic scope" value="Bacteria"/>
</dbReference>
<dbReference type="Proteomes" id="UP000029669">
    <property type="component" value="Chromosome"/>
</dbReference>
<dbReference type="KEGG" id="tki:TKV_c14630"/>
<proteinExistence type="predicted"/>
<gene>
    <name evidence="1" type="ORF">TKV_c14630</name>
</gene>
<dbReference type="NCBIfam" id="TIGR02682">
    <property type="entry name" value="cas_csx11"/>
    <property type="match status" value="1"/>
</dbReference>
<dbReference type="AlphaFoldDB" id="A0A097AS52"/>
<dbReference type="EMBL" id="CP009170">
    <property type="protein sequence ID" value="AIS52632.1"/>
    <property type="molecule type" value="Genomic_DNA"/>
</dbReference>
<accession>A0A097AS52</accession>
<organism evidence="1 2">
    <name type="scientific">Thermoanaerobacter kivui</name>
    <name type="common">Acetogenium kivui</name>
    <dbReference type="NCBI Taxonomy" id="2325"/>
    <lineage>
        <taxon>Bacteria</taxon>
        <taxon>Bacillati</taxon>
        <taxon>Bacillota</taxon>
        <taxon>Clostridia</taxon>
        <taxon>Thermoanaerobacterales</taxon>
        <taxon>Thermoanaerobacteraceae</taxon>
        <taxon>Thermoanaerobacter</taxon>
    </lineage>
</organism>
<dbReference type="OrthoDB" id="9792861at2"/>
<evidence type="ECO:0000313" key="2">
    <source>
        <dbReference type="Proteomes" id="UP000029669"/>
    </source>
</evidence>